<name>A0A133KJ16_HEYCO</name>
<keyword evidence="5 9" id="KW-0133">Cell shape</keyword>
<organism evidence="11 12">
    <name type="scientific">Heyndrickxia coagulans</name>
    <name type="common">Weizmannia coagulans</name>
    <dbReference type="NCBI Taxonomy" id="1398"/>
    <lineage>
        <taxon>Bacteria</taxon>
        <taxon>Bacillati</taxon>
        <taxon>Bacillota</taxon>
        <taxon>Bacilli</taxon>
        <taxon>Bacillales</taxon>
        <taxon>Bacillaceae</taxon>
        <taxon>Heyndrickxia</taxon>
    </lineage>
</organism>
<dbReference type="InterPro" id="IPR038063">
    <property type="entry name" value="Transpep_catalytic_dom"/>
</dbReference>
<comment type="caution">
    <text evidence="11">The sequence shown here is derived from an EMBL/GenBank/DDBJ whole genome shotgun (WGS) entry which is preliminary data.</text>
</comment>
<feature type="active site" description="Proton donor/acceptor" evidence="9">
    <location>
        <position position="111"/>
    </location>
</feature>
<comment type="pathway">
    <text evidence="1 9">Cell wall biogenesis; peptidoglycan biosynthesis.</text>
</comment>
<keyword evidence="6 9" id="KW-0573">Peptidoglycan synthesis</keyword>
<evidence type="ECO:0000256" key="6">
    <source>
        <dbReference type="ARBA" id="ARBA00022984"/>
    </source>
</evidence>
<reference evidence="12" key="1">
    <citation type="submission" date="2016-01" db="EMBL/GenBank/DDBJ databases">
        <authorList>
            <person name="Mitreva M."/>
            <person name="Pepin K.H."/>
            <person name="Mihindukulasuriya K.A."/>
            <person name="Fulton R."/>
            <person name="Fronick C."/>
            <person name="O'Laughlin M."/>
            <person name="Miner T."/>
            <person name="Herter B."/>
            <person name="Rosa B.A."/>
            <person name="Cordes M."/>
            <person name="Tomlinson C."/>
            <person name="Wollam A."/>
            <person name="Palsikar V.B."/>
            <person name="Mardis E.R."/>
            <person name="Wilson R.K."/>
        </authorList>
    </citation>
    <scope>NUCLEOTIDE SEQUENCE [LARGE SCALE GENOMIC DNA]</scope>
    <source>
        <strain evidence="12">GED7749B</strain>
    </source>
</reference>
<dbReference type="PANTHER" id="PTHR30582">
    <property type="entry name" value="L,D-TRANSPEPTIDASE"/>
    <property type="match status" value="1"/>
</dbReference>
<accession>A0A133KJ16</accession>
<sequence>MHIWVAWMLVFGLSVWPADGHVAPGDPLIIVNKTTNRLAWIRGGKVRLETPVATGKTNDLTPEGFFTIKVKAKNPYYRKKNIPGGDPRNPLGSRWIGFDARGTDGRIYGLHGTNNPASIGRYISNGCIRLPKAALEKLYDEVPVGTKIYITRSTRPMTELAKAKGAI</sequence>
<feature type="active site" description="Nucleophile" evidence="9">
    <location>
        <position position="127"/>
    </location>
</feature>
<comment type="similarity">
    <text evidence="2">Belongs to the YkuD family.</text>
</comment>
<dbReference type="InterPro" id="IPR050979">
    <property type="entry name" value="LD-transpeptidase"/>
</dbReference>
<evidence type="ECO:0000256" key="1">
    <source>
        <dbReference type="ARBA" id="ARBA00004752"/>
    </source>
</evidence>
<dbReference type="CDD" id="cd16913">
    <property type="entry name" value="YkuD_like"/>
    <property type="match status" value="1"/>
</dbReference>
<dbReference type="Gene3D" id="2.40.440.10">
    <property type="entry name" value="L,D-transpeptidase catalytic domain-like"/>
    <property type="match status" value="1"/>
</dbReference>
<evidence type="ECO:0000256" key="8">
    <source>
        <dbReference type="ARBA" id="ARBA00060592"/>
    </source>
</evidence>
<dbReference type="GO" id="GO:0018104">
    <property type="term" value="P:peptidoglycan-protein cross-linking"/>
    <property type="evidence" value="ECO:0007669"/>
    <property type="project" value="TreeGrafter"/>
</dbReference>
<dbReference type="GO" id="GO:0071972">
    <property type="term" value="F:peptidoglycan L,D-transpeptidase activity"/>
    <property type="evidence" value="ECO:0007669"/>
    <property type="project" value="TreeGrafter"/>
</dbReference>
<evidence type="ECO:0000256" key="7">
    <source>
        <dbReference type="ARBA" id="ARBA00023316"/>
    </source>
</evidence>
<evidence type="ECO:0000259" key="10">
    <source>
        <dbReference type="PROSITE" id="PS52029"/>
    </source>
</evidence>
<comment type="pathway">
    <text evidence="8">Glycan biosynthesis.</text>
</comment>
<evidence type="ECO:0000256" key="3">
    <source>
        <dbReference type="ARBA" id="ARBA00022679"/>
    </source>
</evidence>
<dbReference type="PATRIC" id="fig|1398.22.peg.2674"/>
<protein>
    <submittedName>
        <fullName evidence="11">ErfK/YbiS/YcfS/YnhG</fullName>
    </submittedName>
</protein>
<evidence type="ECO:0000256" key="5">
    <source>
        <dbReference type="ARBA" id="ARBA00022960"/>
    </source>
</evidence>
<evidence type="ECO:0000256" key="9">
    <source>
        <dbReference type="PROSITE-ProRule" id="PRU01373"/>
    </source>
</evidence>
<keyword evidence="3" id="KW-0808">Transferase</keyword>
<keyword evidence="4" id="KW-0378">Hydrolase</keyword>
<evidence type="ECO:0000256" key="4">
    <source>
        <dbReference type="ARBA" id="ARBA00022801"/>
    </source>
</evidence>
<dbReference type="GO" id="GO:0005576">
    <property type="term" value="C:extracellular region"/>
    <property type="evidence" value="ECO:0007669"/>
    <property type="project" value="TreeGrafter"/>
</dbReference>
<dbReference type="AlphaFoldDB" id="A0A133KJ16"/>
<dbReference type="SUPFAM" id="SSF141523">
    <property type="entry name" value="L,D-transpeptidase catalytic domain-like"/>
    <property type="match status" value="1"/>
</dbReference>
<dbReference type="GO" id="GO:0071555">
    <property type="term" value="P:cell wall organization"/>
    <property type="evidence" value="ECO:0007669"/>
    <property type="project" value="UniProtKB-UniRule"/>
</dbReference>
<dbReference type="UniPathway" id="UPA00219"/>
<dbReference type="EMBL" id="LRPN01000116">
    <property type="protein sequence ID" value="KWZ79563.1"/>
    <property type="molecule type" value="Genomic_DNA"/>
</dbReference>
<dbReference type="GO" id="GO:0016740">
    <property type="term" value="F:transferase activity"/>
    <property type="evidence" value="ECO:0007669"/>
    <property type="project" value="UniProtKB-KW"/>
</dbReference>
<dbReference type="RefSeq" id="WP_014098084.1">
    <property type="nucleotide sequence ID" value="NZ_CP025437.1"/>
</dbReference>
<proteinExistence type="inferred from homology"/>
<dbReference type="PROSITE" id="PS52029">
    <property type="entry name" value="LD_TPASE"/>
    <property type="match status" value="1"/>
</dbReference>
<dbReference type="FunFam" id="2.40.440.10:FF:000003">
    <property type="entry name" value="L,D-transpeptidase YciB"/>
    <property type="match status" value="1"/>
</dbReference>
<evidence type="ECO:0000313" key="12">
    <source>
        <dbReference type="Proteomes" id="UP000070376"/>
    </source>
</evidence>
<dbReference type="Pfam" id="PF03734">
    <property type="entry name" value="YkuD"/>
    <property type="match status" value="1"/>
</dbReference>
<keyword evidence="7 9" id="KW-0961">Cell wall biogenesis/degradation</keyword>
<evidence type="ECO:0000256" key="2">
    <source>
        <dbReference type="ARBA" id="ARBA00005992"/>
    </source>
</evidence>
<gene>
    <name evidence="11" type="ORF">HMPREF3213_02667</name>
</gene>
<dbReference type="GO" id="GO:0008360">
    <property type="term" value="P:regulation of cell shape"/>
    <property type="evidence" value="ECO:0007669"/>
    <property type="project" value="UniProtKB-UniRule"/>
</dbReference>
<dbReference type="PANTHER" id="PTHR30582:SF4">
    <property type="entry name" value="L,D-TRANSPEPTIDASE YQJB-RELATED"/>
    <property type="match status" value="1"/>
</dbReference>
<feature type="domain" description="L,D-TPase catalytic" evidence="10">
    <location>
        <begin position="27"/>
        <end position="151"/>
    </location>
</feature>
<dbReference type="InterPro" id="IPR005490">
    <property type="entry name" value="LD_TPept_cat_dom"/>
</dbReference>
<dbReference type="Proteomes" id="UP000070376">
    <property type="component" value="Unassembled WGS sequence"/>
</dbReference>
<evidence type="ECO:0000313" key="11">
    <source>
        <dbReference type="EMBL" id="KWZ79563.1"/>
    </source>
</evidence>